<name>A0A2T9Y3M1_9FUNG</name>
<organism evidence="1 2">
    <name type="scientific">Furculomyces boomerangus</name>
    <dbReference type="NCBI Taxonomy" id="61424"/>
    <lineage>
        <taxon>Eukaryota</taxon>
        <taxon>Fungi</taxon>
        <taxon>Fungi incertae sedis</taxon>
        <taxon>Zoopagomycota</taxon>
        <taxon>Kickxellomycotina</taxon>
        <taxon>Harpellomycetes</taxon>
        <taxon>Harpellales</taxon>
        <taxon>Harpellaceae</taxon>
        <taxon>Furculomyces</taxon>
    </lineage>
</organism>
<dbReference type="OrthoDB" id="2758461at2759"/>
<evidence type="ECO:0000313" key="2">
    <source>
        <dbReference type="Proteomes" id="UP000245699"/>
    </source>
</evidence>
<dbReference type="STRING" id="61424.A0A2T9Y3M1"/>
<reference evidence="1 2" key="1">
    <citation type="journal article" date="2018" name="MBio">
        <title>Comparative Genomics Reveals the Core Gene Toolbox for the Fungus-Insect Symbiosis.</title>
        <authorList>
            <person name="Wang Y."/>
            <person name="Stata M."/>
            <person name="Wang W."/>
            <person name="Stajich J.E."/>
            <person name="White M.M."/>
            <person name="Moncalvo J.M."/>
        </authorList>
    </citation>
    <scope>NUCLEOTIDE SEQUENCE [LARGE SCALE GENOMIC DNA]</scope>
    <source>
        <strain evidence="1 2">AUS-77-4</strain>
    </source>
</reference>
<proteinExistence type="predicted"/>
<dbReference type="Gene3D" id="2.40.70.10">
    <property type="entry name" value="Acid Proteases"/>
    <property type="match status" value="1"/>
</dbReference>
<comment type="caution">
    <text evidence="1">The sequence shown here is derived from an EMBL/GenBank/DDBJ whole genome shotgun (WGS) entry which is preliminary data.</text>
</comment>
<dbReference type="SUPFAM" id="SSF50630">
    <property type="entry name" value="Acid proteases"/>
    <property type="match status" value="1"/>
</dbReference>
<dbReference type="AlphaFoldDB" id="A0A2T9Y3M1"/>
<dbReference type="EMBL" id="MBFT01000833">
    <property type="protein sequence ID" value="PVU86854.1"/>
    <property type="molecule type" value="Genomic_DNA"/>
</dbReference>
<sequence length="214" mass="24295">MSMDLDNVFLMERIKHTDTKDQKKETVQISDLSPVYKMVSKIVNKDKENAKKFYCLLSVRREPLVNISTYEESGNYTKPNSHKDSQNEKEWDEFHLSSGSGKVNGYINGAGVEFLLDEGSEINIMNSSVYDALNTLQWIDIDRGIKWIMRDANQGNSKLIGVCKDCKISISGIEVVVPVFVSQNTEPQVILGRPWEQKAQLLKTIEMTDLSGIR</sequence>
<protein>
    <submittedName>
        <fullName evidence="1">Uncharacterized protein</fullName>
    </submittedName>
</protein>
<dbReference type="Proteomes" id="UP000245699">
    <property type="component" value="Unassembled WGS sequence"/>
</dbReference>
<dbReference type="InterPro" id="IPR021109">
    <property type="entry name" value="Peptidase_aspartic_dom_sf"/>
</dbReference>
<dbReference type="CDD" id="cd00303">
    <property type="entry name" value="retropepsin_like"/>
    <property type="match status" value="1"/>
</dbReference>
<evidence type="ECO:0000313" key="1">
    <source>
        <dbReference type="EMBL" id="PVU86854.1"/>
    </source>
</evidence>
<gene>
    <name evidence="1" type="ORF">BB559_006375</name>
</gene>
<keyword evidence="2" id="KW-1185">Reference proteome</keyword>
<accession>A0A2T9Y3M1</accession>